<name>A6G894_9BACT</name>
<dbReference type="InterPro" id="IPR000667">
    <property type="entry name" value="Peptidase_S13"/>
</dbReference>
<keyword evidence="2" id="KW-0378">Hydrolase</keyword>
<dbReference type="GO" id="GO:0000270">
    <property type="term" value="P:peptidoglycan metabolic process"/>
    <property type="evidence" value="ECO:0007669"/>
    <property type="project" value="TreeGrafter"/>
</dbReference>
<dbReference type="Proteomes" id="UP000005801">
    <property type="component" value="Unassembled WGS sequence"/>
</dbReference>
<comment type="similarity">
    <text evidence="1">Belongs to the peptidase S13 family.</text>
</comment>
<keyword evidence="4" id="KW-0121">Carboxypeptidase</keyword>
<feature type="chain" id="PRO_5002697633" evidence="3">
    <location>
        <begin position="43"/>
        <end position="543"/>
    </location>
</feature>
<comment type="caution">
    <text evidence="4">The sequence shown here is derived from an EMBL/GenBank/DDBJ whole genome shotgun (WGS) entry which is preliminary data.</text>
</comment>
<gene>
    <name evidence="4" type="ORF">PPSIR1_01909</name>
</gene>
<dbReference type="Gene3D" id="3.40.710.10">
    <property type="entry name" value="DD-peptidase/beta-lactamase superfamily"/>
    <property type="match status" value="2"/>
</dbReference>
<evidence type="ECO:0000313" key="5">
    <source>
        <dbReference type="Proteomes" id="UP000005801"/>
    </source>
</evidence>
<dbReference type="PANTHER" id="PTHR30023:SF0">
    <property type="entry name" value="PENICILLIN-SENSITIVE CARBOXYPEPTIDASE A"/>
    <property type="match status" value="1"/>
</dbReference>
<evidence type="ECO:0000256" key="3">
    <source>
        <dbReference type="SAM" id="SignalP"/>
    </source>
</evidence>
<dbReference type="STRING" id="391625.PPSIR1_01909"/>
<keyword evidence="4" id="KW-0645">Protease</keyword>
<dbReference type="NCBIfam" id="TIGR00666">
    <property type="entry name" value="PBP4"/>
    <property type="match status" value="1"/>
</dbReference>
<feature type="signal peptide" evidence="3">
    <location>
        <begin position="1"/>
        <end position="42"/>
    </location>
</feature>
<evidence type="ECO:0000256" key="1">
    <source>
        <dbReference type="ARBA" id="ARBA00006096"/>
    </source>
</evidence>
<dbReference type="Gene3D" id="3.50.80.20">
    <property type="entry name" value="D-Ala-D-Ala carboxypeptidase C, peptidase S13"/>
    <property type="match status" value="1"/>
</dbReference>
<evidence type="ECO:0000313" key="4">
    <source>
        <dbReference type="EMBL" id="EDM77935.1"/>
    </source>
</evidence>
<dbReference type="InterPro" id="IPR012338">
    <property type="entry name" value="Beta-lactam/transpept-like"/>
</dbReference>
<keyword evidence="3" id="KW-0732">Signal</keyword>
<dbReference type="EMBL" id="ABCS01000038">
    <property type="protein sequence ID" value="EDM77935.1"/>
    <property type="molecule type" value="Genomic_DNA"/>
</dbReference>
<sequence length="543" mass="56725">MAPVVRRLIAPAPSRHARARAALACAGLLGLLGAALSLTQPAAPPQSASPAKSASLVDSIASQAQGALPSLSGVAHAAPPPADEGSAAAGSLRADLDALVDGARDLSGAQIGVSVVDLASGEVLYAREADRALNPASNAKLVTTAAALSILGPEHRYSTRVWTAGTIDADGVLQGDLYLQGGGDPSLVTGEVYELAGQLVAAGLTRVKGKIIVDATRFDGDGWPPGFEQKSEFASHRAPGGAMSVNYNTFEVHARPGAVGASPTLRLLPEVDDLALESKATTVAGKRNKLWVSTREEGGKTVVTFHGEIGTEAPAASYRYPVADPSRYAGELLALSLRQRGVKLGNKARAQSGEVPKDARLLATHRSETLSQLCRSVNKWSNNFMAEQILRTLEPGDGATAEQALERMREYTKSIGVEQSGLVLGNGSGLYDNNAISPAAMTQLLAAVYADFRIRSDYLASLAVMGKDGTTRSRLHDSQAGGWVRVKTGTLDDVSALSGYAGAQGKDPIAFSILMNGLERKQRRQARALQDALAERIAAERAK</sequence>
<dbReference type="SUPFAM" id="SSF56601">
    <property type="entry name" value="beta-lactamase/transpeptidase-like"/>
    <property type="match status" value="1"/>
</dbReference>
<dbReference type="PRINTS" id="PR00922">
    <property type="entry name" value="DADACBPTASE3"/>
</dbReference>
<dbReference type="AlphaFoldDB" id="A6G894"/>
<dbReference type="Pfam" id="PF02113">
    <property type="entry name" value="Peptidase_S13"/>
    <property type="match status" value="1"/>
</dbReference>
<accession>A6G894</accession>
<dbReference type="GO" id="GO:0006508">
    <property type="term" value="P:proteolysis"/>
    <property type="evidence" value="ECO:0007669"/>
    <property type="project" value="InterPro"/>
</dbReference>
<protein>
    <submittedName>
        <fullName evidence="4">D-alanyl-D-alanine carboxypeptidase/D-alanyl-D-alanine-endopeptidase</fullName>
    </submittedName>
</protein>
<keyword evidence="5" id="KW-1185">Reference proteome</keyword>
<dbReference type="eggNOG" id="COG2027">
    <property type="taxonomic scope" value="Bacteria"/>
</dbReference>
<dbReference type="GO" id="GO:0004185">
    <property type="term" value="F:serine-type carboxypeptidase activity"/>
    <property type="evidence" value="ECO:0007669"/>
    <property type="project" value="InterPro"/>
</dbReference>
<evidence type="ECO:0000256" key="2">
    <source>
        <dbReference type="ARBA" id="ARBA00022801"/>
    </source>
</evidence>
<dbReference type="PANTHER" id="PTHR30023">
    <property type="entry name" value="D-ALANYL-D-ALANINE CARBOXYPEPTIDASE"/>
    <property type="match status" value="1"/>
</dbReference>
<organism evidence="4 5">
    <name type="scientific">Plesiocystis pacifica SIR-1</name>
    <dbReference type="NCBI Taxonomy" id="391625"/>
    <lineage>
        <taxon>Bacteria</taxon>
        <taxon>Pseudomonadati</taxon>
        <taxon>Myxococcota</taxon>
        <taxon>Polyangia</taxon>
        <taxon>Nannocystales</taxon>
        <taxon>Nannocystaceae</taxon>
        <taxon>Plesiocystis</taxon>
    </lineage>
</organism>
<proteinExistence type="inferred from homology"/>
<reference evidence="4 5" key="1">
    <citation type="submission" date="2007-06" db="EMBL/GenBank/DDBJ databases">
        <authorList>
            <person name="Shimkets L."/>
            <person name="Ferriera S."/>
            <person name="Johnson J."/>
            <person name="Kravitz S."/>
            <person name="Beeson K."/>
            <person name="Sutton G."/>
            <person name="Rogers Y.-H."/>
            <person name="Friedman R."/>
            <person name="Frazier M."/>
            <person name="Venter J.C."/>
        </authorList>
    </citation>
    <scope>NUCLEOTIDE SEQUENCE [LARGE SCALE GENOMIC DNA]</scope>
    <source>
        <strain evidence="4 5">SIR-1</strain>
    </source>
</reference>